<reference evidence="2 3" key="1">
    <citation type="submission" date="2019-01" db="EMBL/GenBank/DDBJ databases">
        <authorList>
            <person name="Sayadi A."/>
        </authorList>
    </citation>
    <scope>NUCLEOTIDE SEQUENCE [LARGE SCALE GENOMIC DNA]</scope>
</reference>
<evidence type="ECO:0000313" key="2">
    <source>
        <dbReference type="EMBL" id="VEN45586.1"/>
    </source>
</evidence>
<gene>
    <name evidence="2" type="ORF">CALMAC_LOCUS7990</name>
</gene>
<dbReference type="EMBL" id="CAACVG010007465">
    <property type="protein sequence ID" value="VEN45586.1"/>
    <property type="molecule type" value="Genomic_DNA"/>
</dbReference>
<protein>
    <submittedName>
        <fullName evidence="2">Uncharacterized protein</fullName>
    </submittedName>
</protein>
<proteinExistence type="predicted"/>
<sequence length="297" mass="31087">MTEEQLIEERRKDRERYKLRKEKGLTPDINKMSTKKKKQIRKKWREASSSYRNRKRLRQKTENFLGENSPPISDIEVESNQDDAVVNDNLPKNVNETRDVATIEEKKSDQKSTGRKKIASLAVLALIDVCSGGGHGGGHKKVIIHVPFKVKHIHHTHTVIKHVPHHEHHGDKEYYKVIGYSGGIDDGEVVSHGHGGGGGGGGGHGGFGGGYAAPIGGGHDLGGGQDLGGGHGGWVASAGYGGGDIGGGHDFSGGAGGGIEHNAISQEGGHEYGGGGGYGGGDIGGGGGGDIGHHGYD</sequence>
<evidence type="ECO:0000256" key="1">
    <source>
        <dbReference type="SAM" id="MobiDB-lite"/>
    </source>
</evidence>
<feature type="compositionally biased region" description="Basic and acidic residues" evidence="1">
    <location>
        <begin position="7"/>
        <end position="16"/>
    </location>
</feature>
<accession>A0A653CCY5</accession>
<dbReference type="AlphaFoldDB" id="A0A653CCY5"/>
<dbReference type="OrthoDB" id="6784344at2759"/>
<keyword evidence="3" id="KW-1185">Reference proteome</keyword>
<name>A0A653CCY5_CALMS</name>
<feature type="compositionally biased region" description="Basic residues" evidence="1">
    <location>
        <begin position="33"/>
        <end position="44"/>
    </location>
</feature>
<organism evidence="2 3">
    <name type="scientific">Callosobruchus maculatus</name>
    <name type="common">Southern cowpea weevil</name>
    <name type="synonym">Pulse bruchid</name>
    <dbReference type="NCBI Taxonomy" id="64391"/>
    <lineage>
        <taxon>Eukaryota</taxon>
        <taxon>Metazoa</taxon>
        <taxon>Ecdysozoa</taxon>
        <taxon>Arthropoda</taxon>
        <taxon>Hexapoda</taxon>
        <taxon>Insecta</taxon>
        <taxon>Pterygota</taxon>
        <taxon>Neoptera</taxon>
        <taxon>Endopterygota</taxon>
        <taxon>Coleoptera</taxon>
        <taxon>Polyphaga</taxon>
        <taxon>Cucujiformia</taxon>
        <taxon>Chrysomeloidea</taxon>
        <taxon>Chrysomelidae</taxon>
        <taxon>Bruchinae</taxon>
        <taxon>Bruchini</taxon>
        <taxon>Callosobruchus</taxon>
    </lineage>
</organism>
<feature type="region of interest" description="Disordered" evidence="1">
    <location>
        <begin position="1"/>
        <end position="73"/>
    </location>
</feature>
<dbReference type="Proteomes" id="UP000410492">
    <property type="component" value="Unassembled WGS sequence"/>
</dbReference>
<evidence type="ECO:0000313" key="3">
    <source>
        <dbReference type="Proteomes" id="UP000410492"/>
    </source>
</evidence>